<feature type="compositionally biased region" description="Gly residues" evidence="3">
    <location>
        <begin position="182"/>
        <end position="191"/>
    </location>
</feature>
<accession>A0A914XC11</accession>
<evidence type="ECO:0000256" key="4">
    <source>
        <dbReference type="SAM" id="SignalP"/>
    </source>
</evidence>
<dbReference type="Pfam" id="PF01391">
    <property type="entry name" value="Collagen"/>
    <property type="match status" value="1"/>
</dbReference>
<dbReference type="Proteomes" id="UP000887566">
    <property type="component" value="Unplaced"/>
</dbReference>
<feature type="compositionally biased region" description="Gly residues" evidence="3">
    <location>
        <begin position="96"/>
        <end position="105"/>
    </location>
</feature>
<dbReference type="GO" id="GO:0005615">
    <property type="term" value="C:extracellular space"/>
    <property type="evidence" value="ECO:0007669"/>
    <property type="project" value="TreeGrafter"/>
</dbReference>
<dbReference type="InterPro" id="IPR050149">
    <property type="entry name" value="Collagen_superfamily"/>
</dbReference>
<sequence length="284" mass="30178">MIVQHILLITVISFFYPVLAYYDRNNPTCCEGFLRGTRDLLEIKSKINDDYIALSERVEELKHQLHSLRDREKRRWQTVMAECVAITKNGLPGPKGFKGLGGLTGPTGEPGYPGEPGRCGLRGKPGRPGDPGPPGALGLPGPQGHPGERGSPGTPADCNLTTDLIKGPKGANGTTGAPGPRGPAGPGGPTGPDGYPGYTTDIAVLKQKNRGLQQDIRNMLAVLNEVNTYQDRHWQHLSRWIDEVTLKTGPPGAQGDRGTPGFKGNTGLPGQNGEPGCRGPQGET</sequence>
<dbReference type="WBParaSite" id="PSAMB.scaffold7355size7786.g29956.t1">
    <property type="protein sequence ID" value="PSAMB.scaffold7355size7786.g29956.t1"/>
    <property type="gene ID" value="PSAMB.scaffold7355size7786.g29956"/>
</dbReference>
<keyword evidence="5" id="KW-1185">Reference proteome</keyword>
<proteinExistence type="predicted"/>
<feature type="compositionally biased region" description="Low complexity" evidence="3">
    <location>
        <begin position="106"/>
        <end position="116"/>
    </location>
</feature>
<dbReference type="GO" id="GO:0030198">
    <property type="term" value="P:extracellular matrix organization"/>
    <property type="evidence" value="ECO:0007669"/>
    <property type="project" value="TreeGrafter"/>
</dbReference>
<keyword evidence="4" id="KW-0732">Signal</keyword>
<feature type="chain" id="PRO_5037915543" evidence="4">
    <location>
        <begin position="21"/>
        <end position="284"/>
    </location>
</feature>
<dbReference type="AlphaFoldDB" id="A0A914XC11"/>
<dbReference type="PANTHER" id="PTHR24023">
    <property type="entry name" value="COLLAGEN ALPHA"/>
    <property type="match status" value="1"/>
</dbReference>
<dbReference type="PANTHER" id="PTHR24023:SF1112">
    <property type="entry name" value="COL_CUTICLE_N DOMAIN-CONTAINING PROTEIN-RELATED"/>
    <property type="match status" value="1"/>
</dbReference>
<keyword evidence="2" id="KW-0175">Coiled coil</keyword>
<feature type="region of interest" description="Disordered" evidence="3">
    <location>
        <begin position="95"/>
        <end position="198"/>
    </location>
</feature>
<dbReference type="InterPro" id="IPR008160">
    <property type="entry name" value="Collagen"/>
</dbReference>
<feature type="region of interest" description="Disordered" evidence="3">
    <location>
        <begin position="247"/>
        <end position="284"/>
    </location>
</feature>
<feature type="coiled-coil region" evidence="2">
    <location>
        <begin position="44"/>
        <end position="71"/>
    </location>
</feature>
<keyword evidence="1" id="KW-0677">Repeat</keyword>
<protein>
    <submittedName>
        <fullName evidence="6">Uncharacterized protein</fullName>
    </submittedName>
</protein>
<evidence type="ECO:0000313" key="5">
    <source>
        <dbReference type="Proteomes" id="UP000887566"/>
    </source>
</evidence>
<feature type="signal peptide" evidence="4">
    <location>
        <begin position="1"/>
        <end position="20"/>
    </location>
</feature>
<reference evidence="6" key="1">
    <citation type="submission" date="2022-11" db="UniProtKB">
        <authorList>
            <consortium name="WormBaseParasite"/>
        </authorList>
    </citation>
    <scope>IDENTIFICATION</scope>
</reference>
<organism evidence="5 6">
    <name type="scientific">Plectus sambesii</name>
    <dbReference type="NCBI Taxonomy" id="2011161"/>
    <lineage>
        <taxon>Eukaryota</taxon>
        <taxon>Metazoa</taxon>
        <taxon>Ecdysozoa</taxon>
        <taxon>Nematoda</taxon>
        <taxon>Chromadorea</taxon>
        <taxon>Plectida</taxon>
        <taxon>Plectina</taxon>
        <taxon>Plectoidea</taxon>
        <taxon>Plectidae</taxon>
        <taxon>Plectus</taxon>
    </lineage>
</organism>
<dbReference type="GO" id="GO:0031012">
    <property type="term" value="C:extracellular matrix"/>
    <property type="evidence" value="ECO:0007669"/>
    <property type="project" value="TreeGrafter"/>
</dbReference>
<evidence type="ECO:0000256" key="3">
    <source>
        <dbReference type="SAM" id="MobiDB-lite"/>
    </source>
</evidence>
<evidence type="ECO:0000256" key="1">
    <source>
        <dbReference type="ARBA" id="ARBA00022737"/>
    </source>
</evidence>
<feature type="compositionally biased region" description="Low complexity" evidence="3">
    <location>
        <begin position="167"/>
        <end position="178"/>
    </location>
</feature>
<evidence type="ECO:0000256" key="2">
    <source>
        <dbReference type="SAM" id="Coils"/>
    </source>
</evidence>
<name>A0A914XC11_9BILA</name>
<dbReference type="GO" id="GO:0030020">
    <property type="term" value="F:extracellular matrix structural constituent conferring tensile strength"/>
    <property type="evidence" value="ECO:0007669"/>
    <property type="project" value="TreeGrafter"/>
</dbReference>
<evidence type="ECO:0000313" key="6">
    <source>
        <dbReference type="WBParaSite" id="PSAMB.scaffold7355size7786.g29956.t1"/>
    </source>
</evidence>